<protein>
    <submittedName>
        <fullName evidence="6">Nitrate ABC transporter substrate-binding protein</fullName>
    </submittedName>
</protein>
<feature type="signal peptide" evidence="4">
    <location>
        <begin position="1"/>
        <end position="25"/>
    </location>
</feature>
<organism evidence="6 7">
    <name type="scientific">Photobacterium leiognathi subsp. mandapamensis</name>
    <name type="common">Photobacterium mandapamensis</name>
    <dbReference type="NCBI Taxonomy" id="48408"/>
    <lineage>
        <taxon>Bacteria</taxon>
        <taxon>Pseudomonadati</taxon>
        <taxon>Pseudomonadota</taxon>
        <taxon>Gammaproteobacteria</taxon>
        <taxon>Vibrionales</taxon>
        <taxon>Vibrionaceae</taxon>
        <taxon>Photobacterium</taxon>
    </lineage>
</organism>
<evidence type="ECO:0000256" key="1">
    <source>
        <dbReference type="ARBA" id="ARBA00004418"/>
    </source>
</evidence>
<dbReference type="AlphaFoldDB" id="A0A2T3KR18"/>
<gene>
    <name evidence="6" type="ORF">C0W93_17675</name>
</gene>
<dbReference type="Proteomes" id="UP000240530">
    <property type="component" value="Unassembled WGS sequence"/>
</dbReference>
<evidence type="ECO:0000256" key="2">
    <source>
        <dbReference type="ARBA" id="ARBA00010742"/>
    </source>
</evidence>
<evidence type="ECO:0000256" key="3">
    <source>
        <dbReference type="ARBA" id="ARBA00022729"/>
    </source>
</evidence>
<dbReference type="PANTHER" id="PTHR30024:SF47">
    <property type="entry name" value="TAURINE-BINDING PERIPLASMIC PROTEIN"/>
    <property type="match status" value="1"/>
</dbReference>
<dbReference type="SUPFAM" id="SSF103088">
    <property type="entry name" value="OmpA-like"/>
    <property type="match status" value="1"/>
</dbReference>
<dbReference type="Gene3D" id="3.30.1330.60">
    <property type="entry name" value="OmpA-like domain"/>
    <property type="match status" value="1"/>
</dbReference>
<proteinExistence type="inferred from homology"/>
<sequence length="571" mass="61953">MGLMKRYASYFAALMVFATSTHVVAKPKYIDPIPLEQLITTSVSSVKNQPHALPVITWGADINTIYANGSQTITSADSLFASYGLKYTLKRNDTFSDQLSHYLSGQTPYLRGTLGMINAASDLLANKPAVQPVIIHQLSWSSGGDALVVKPNIRTVADLKGKTIALQAYGPHVDYMGAVLKDAGLRPSDVTIKWLPDLTGTDNSPFSALYEDDVDAVFVILPDALALTSGGTVGTGAEDSVKGAKILMSTKTANRVIADVYAVRADYFKSHRAEVMNFVKALNTATAEVKTLFTNTANTSAQLTPLLTYSADLLLDSPDAHEDVKGLYADAEHLGINANKQLFTDKAYPRNITKVSQEIQSTLKTLGLTSATQLPLLANWDFSQLGADVAFSNKSRFNSERVASVVAKKQQQNSLEDGELFSFEVAFQPNQNKFDPQLYKSEFLRVIELASTYGGAVITVEGHSDPLKYLRSKKKGETGVVLNRIKQSNRNISLSRAQSVKESVLVFATDQGVALDSSQFALVGHGFGNPKTGMCGGDPCAPATEAEWRSNMRVVFRIIQLEAESDVFQPL</sequence>
<evidence type="ECO:0000313" key="6">
    <source>
        <dbReference type="EMBL" id="PSV08731.1"/>
    </source>
</evidence>
<comment type="similarity">
    <text evidence="2">Belongs to the bacterial solute-binding protein SsuA/TauA family.</text>
</comment>
<keyword evidence="3 4" id="KW-0732">Signal</keyword>
<dbReference type="SUPFAM" id="SSF53850">
    <property type="entry name" value="Periplasmic binding protein-like II"/>
    <property type="match status" value="1"/>
</dbReference>
<dbReference type="GO" id="GO:0042918">
    <property type="term" value="P:alkanesulfonate transmembrane transport"/>
    <property type="evidence" value="ECO:0007669"/>
    <property type="project" value="TreeGrafter"/>
</dbReference>
<accession>A0A2T3KR18</accession>
<dbReference type="EMBL" id="PYNS01000026">
    <property type="protein sequence ID" value="PSV08731.1"/>
    <property type="molecule type" value="Genomic_DNA"/>
</dbReference>
<comment type="subcellular location">
    <subcellularLocation>
        <location evidence="1">Periplasm</location>
    </subcellularLocation>
</comment>
<name>A0A2T3KR18_PHOLD</name>
<feature type="chain" id="PRO_5015598926" evidence="4">
    <location>
        <begin position="26"/>
        <end position="571"/>
    </location>
</feature>
<dbReference type="Gene3D" id="3.40.190.10">
    <property type="entry name" value="Periplasmic binding protein-like II"/>
    <property type="match status" value="2"/>
</dbReference>
<comment type="caution">
    <text evidence="6">The sequence shown here is derived from an EMBL/GenBank/DDBJ whole genome shotgun (WGS) entry which is preliminary data.</text>
</comment>
<dbReference type="PANTHER" id="PTHR30024">
    <property type="entry name" value="ALIPHATIC SULFONATES-BINDING PROTEIN-RELATED"/>
    <property type="match status" value="1"/>
</dbReference>
<evidence type="ECO:0000256" key="4">
    <source>
        <dbReference type="SAM" id="SignalP"/>
    </source>
</evidence>
<feature type="domain" description="SsuA/THI5-like" evidence="5">
    <location>
        <begin position="151"/>
        <end position="288"/>
    </location>
</feature>
<evidence type="ECO:0000313" key="7">
    <source>
        <dbReference type="Proteomes" id="UP000240530"/>
    </source>
</evidence>
<dbReference type="InterPro" id="IPR036737">
    <property type="entry name" value="OmpA-like_sf"/>
</dbReference>
<dbReference type="Pfam" id="PF09084">
    <property type="entry name" value="NMT1"/>
    <property type="match status" value="1"/>
</dbReference>
<evidence type="ECO:0000259" key="5">
    <source>
        <dbReference type="Pfam" id="PF09084"/>
    </source>
</evidence>
<dbReference type="GO" id="GO:0042597">
    <property type="term" value="C:periplasmic space"/>
    <property type="evidence" value="ECO:0007669"/>
    <property type="project" value="UniProtKB-SubCell"/>
</dbReference>
<dbReference type="InterPro" id="IPR015168">
    <property type="entry name" value="SsuA/THI5"/>
</dbReference>
<reference evidence="6 7" key="1">
    <citation type="submission" date="2018-03" db="EMBL/GenBank/DDBJ databases">
        <title>Whole genome sequencing of Histamine producing bacteria.</title>
        <authorList>
            <person name="Butler K."/>
        </authorList>
    </citation>
    <scope>NUCLEOTIDE SEQUENCE [LARGE SCALE GENOMIC DNA]</scope>
    <source>
        <strain evidence="6 7">Res.4.1</strain>
    </source>
</reference>